<dbReference type="GO" id="GO:0052914">
    <property type="term" value="F:16S rRNA (guanine(1207)-N(2))-methyltransferase activity"/>
    <property type="evidence" value="ECO:0007669"/>
    <property type="project" value="UniProtKB-EC"/>
</dbReference>
<keyword evidence="10" id="KW-1185">Reference proteome</keyword>
<dbReference type="PANTHER" id="PTHR47816:SF4">
    <property type="entry name" value="RIBOSOMAL RNA SMALL SUBUNIT METHYLTRANSFERASE C"/>
    <property type="match status" value="1"/>
</dbReference>
<comment type="function">
    <text evidence="6">Specifically methylates the guanine in position 1207 of 16S rRNA in the 30S particle.</text>
</comment>
<dbReference type="InterPro" id="IPR023543">
    <property type="entry name" value="rRNA_ssu_MeTfrase_C"/>
</dbReference>
<evidence type="ECO:0000256" key="2">
    <source>
        <dbReference type="ARBA" id="ARBA00022552"/>
    </source>
</evidence>
<dbReference type="KEGG" id="saes:HBH39_02960"/>
<dbReference type="HAMAP" id="MF_01862">
    <property type="entry name" value="16SrRNA_methyltr_C"/>
    <property type="match status" value="1"/>
</dbReference>
<feature type="domain" description="Methyltransferase small N-terminal" evidence="8">
    <location>
        <begin position="6"/>
        <end position="167"/>
    </location>
</feature>
<proteinExistence type="inferred from homology"/>
<reference evidence="9 10" key="1">
    <citation type="submission" date="2020-03" db="EMBL/GenBank/DDBJ databases">
        <title>Complete genome sequence of Shewanella sp.</title>
        <authorList>
            <person name="Kim Y.-S."/>
            <person name="Kim S.-J."/>
            <person name="Jung H.-K."/>
            <person name="Kim K.-H."/>
        </authorList>
    </citation>
    <scope>NUCLEOTIDE SEQUENCE [LARGE SCALE GENOMIC DNA]</scope>
    <source>
        <strain evidence="9 10">PN3F2</strain>
    </source>
</reference>
<evidence type="ECO:0000256" key="4">
    <source>
        <dbReference type="ARBA" id="ARBA00022679"/>
    </source>
</evidence>
<dbReference type="InterPro" id="IPR013675">
    <property type="entry name" value="Mtase_sm_N"/>
</dbReference>
<dbReference type="GO" id="GO:0003676">
    <property type="term" value="F:nucleic acid binding"/>
    <property type="evidence" value="ECO:0007669"/>
    <property type="project" value="InterPro"/>
</dbReference>
<dbReference type="EC" id="2.1.1.172" evidence="6"/>
<accession>A0A6G9QHP9</accession>
<evidence type="ECO:0000313" key="10">
    <source>
        <dbReference type="Proteomes" id="UP000502608"/>
    </source>
</evidence>
<dbReference type="InterPro" id="IPR007848">
    <property type="entry name" value="Small_mtfrase_dom"/>
</dbReference>
<dbReference type="GO" id="GO:0005737">
    <property type="term" value="C:cytoplasm"/>
    <property type="evidence" value="ECO:0007669"/>
    <property type="project" value="UniProtKB-SubCell"/>
</dbReference>
<dbReference type="Proteomes" id="UP000502608">
    <property type="component" value="Chromosome"/>
</dbReference>
<dbReference type="Pfam" id="PF05175">
    <property type="entry name" value="MTS"/>
    <property type="match status" value="1"/>
</dbReference>
<keyword evidence="3 6" id="KW-0489">Methyltransferase</keyword>
<dbReference type="Gene3D" id="3.40.50.150">
    <property type="entry name" value="Vaccinia Virus protein VP39"/>
    <property type="match status" value="2"/>
</dbReference>
<dbReference type="PANTHER" id="PTHR47816">
    <property type="entry name" value="RIBOSOMAL RNA SMALL SUBUNIT METHYLTRANSFERASE C"/>
    <property type="match status" value="1"/>
</dbReference>
<evidence type="ECO:0000259" key="8">
    <source>
        <dbReference type="Pfam" id="PF08468"/>
    </source>
</evidence>
<dbReference type="PROSITE" id="PS00092">
    <property type="entry name" value="N6_MTASE"/>
    <property type="match status" value="1"/>
</dbReference>
<dbReference type="InterPro" id="IPR002052">
    <property type="entry name" value="DNA_methylase_N6_adenine_CS"/>
</dbReference>
<organism evidence="9 10">
    <name type="scientific">Shewanella aestuarii</name>
    <dbReference type="NCBI Taxonomy" id="1028752"/>
    <lineage>
        <taxon>Bacteria</taxon>
        <taxon>Pseudomonadati</taxon>
        <taxon>Pseudomonadota</taxon>
        <taxon>Gammaproteobacteria</taxon>
        <taxon>Alteromonadales</taxon>
        <taxon>Shewanellaceae</taxon>
        <taxon>Shewanella</taxon>
    </lineage>
</organism>
<dbReference type="EMBL" id="CP050313">
    <property type="protein sequence ID" value="QIR13595.1"/>
    <property type="molecule type" value="Genomic_DNA"/>
</dbReference>
<dbReference type="RefSeq" id="WP_167675478.1">
    <property type="nucleotide sequence ID" value="NZ_CP050313.1"/>
</dbReference>
<comment type="subcellular location">
    <subcellularLocation>
        <location evidence="6">Cytoplasm</location>
    </subcellularLocation>
</comment>
<comment type="catalytic activity">
    <reaction evidence="6">
        <text>guanosine(1207) in 16S rRNA + S-adenosyl-L-methionine = N(2)-methylguanosine(1207) in 16S rRNA + S-adenosyl-L-homocysteine + H(+)</text>
        <dbReference type="Rhea" id="RHEA:42736"/>
        <dbReference type="Rhea" id="RHEA-COMP:10213"/>
        <dbReference type="Rhea" id="RHEA-COMP:10214"/>
        <dbReference type="ChEBI" id="CHEBI:15378"/>
        <dbReference type="ChEBI" id="CHEBI:57856"/>
        <dbReference type="ChEBI" id="CHEBI:59789"/>
        <dbReference type="ChEBI" id="CHEBI:74269"/>
        <dbReference type="ChEBI" id="CHEBI:74481"/>
        <dbReference type="EC" id="2.1.1.172"/>
    </reaction>
</comment>
<comment type="similarity">
    <text evidence="6">Belongs to the methyltransferase superfamily. RsmC family.</text>
</comment>
<dbReference type="AlphaFoldDB" id="A0A6G9QHP9"/>
<protein>
    <recommendedName>
        <fullName evidence="6">Ribosomal RNA small subunit methyltransferase C</fullName>
        <ecNumber evidence="6">2.1.1.172</ecNumber>
    </recommendedName>
    <alternativeName>
        <fullName evidence="6">16S rRNA m2G1207 methyltransferase</fullName>
    </alternativeName>
    <alternativeName>
        <fullName evidence="6">rRNA (guanine-N(2)-)-methyltransferase RsmC</fullName>
    </alternativeName>
</protein>
<keyword evidence="1 6" id="KW-0963">Cytoplasm</keyword>
<dbReference type="InterPro" id="IPR029063">
    <property type="entry name" value="SAM-dependent_MTases_sf"/>
</dbReference>
<keyword evidence="4 6" id="KW-0808">Transferase</keyword>
<comment type="subunit">
    <text evidence="6">Monomer.</text>
</comment>
<evidence type="ECO:0000256" key="6">
    <source>
        <dbReference type="HAMAP-Rule" id="MF_01862"/>
    </source>
</evidence>
<dbReference type="Pfam" id="PF08468">
    <property type="entry name" value="MTS_N"/>
    <property type="match status" value="1"/>
</dbReference>
<name>A0A6G9QHP9_9GAMM</name>
<dbReference type="SUPFAM" id="SSF53335">
    <property type="entry name" value="S-adenosyl-L-methionine-dependent methyltransferases"/>
    <property type="match status" value="1"/>
</dbReference>
<keyword evidence="2 6" id="KW-0698">rRNA processing</keyword>
<evidence type="ECO:0000256" key="3">
    <source>
        <dbReference type="ARBA" id="ARBA00022603"/>
    </source>
</evidence>
<sequence length="345" mass="38171">MLTNPSQVVLRNSDQFANLDVLVLNYEADHLALQCLDTAKSVTALALDYNHHLTLSPLAATKLDCYFGHKLPNELEQQQFDCVIVFFPKAKPLAQYLLTLAANHLVDEGLLLVVGENKGGVKSLPKLLPEFFSPAVKIDNARHCLLYRAFLLQPPKKLVLEDWYSQYQINTPQGEITICNLVGVFSEKKLDLGTELLLSHLPTLQGRVLDFGCGAGVITAALLKQYPSLKMECIDINAMALASCELTLAANHQQAKVYPSDGFKQISGKFDGIISNPPFHDGLDSTFAIANDFVSQSSQRLNKNGVWQIVANRHLPYADNIANAFGKVNVPAENNKYKLYFQQLA</sequence>
<dbReference type="CDD" id="cd02440">
    <property type="entry name" value="AdoMet_MTases"/>
    <property type="match status" value="1"/>
</dbReference>
<evidence type="ECO:0000256" key="5">
    <source>
        <dbReference type="ARBA" id="ARBA00022691"/>
    </source>
</evidence>
<evidence type="ECO:0000313" key="9">
    <source>
        <dbReference type="EMBL" id="QIR13595.1"/>
    </source>
</evidence>
<gene>
    <name evidence="6" type="primary">rsmC</name>
    <name evidence="9" type="ORF">HBH39_02960</name>
</gene>
<keyword evidence="5 6" id="KW-0949">S-adenosyl-L-methionine</keyword>
<evidence type="ECO:0000256" key="1">
    <source>
        <dbReference type="ARBA" id="ARBA00022490"/>
    </source>
</evidence>
<dbReference type="InterPro" id="IPR046977">
    <property type="entry name" value="RsmC/RlmG"/>
</dbReference>
<evidence type="ECO:0000259" key="7">
    <source>
        <dbReference type="Pfam" id="PF05175"/>
    </source>
</evidence>
<feature type="domain" description="Methyltransferase small" evidence="7">
    <location>
        <begin position="175"/>
        <end position="340"/>
    </location>
</feature>